<reference evidence="1 2" key="1">
    <citation type="submission" date="2019-08" db="EMBL/GenBank/DDBJ databases">
        <title>In-depth cultivation of the pig gut microbiome towards novel bacterial diversity and tailored functional studies.</title>
        <authorList>
            <person name="Wylensek D."/>
            <person name="Hitch T.C.A."/>
            <person name="Clavel T."/>
        </authorList>
    </citation>
    <scope>NUCLEOTIDE SEQUENCE [LARGE SCALE GENOMIC DNA]</scope>
    <source>
        <strain evidence="1 2">BBE-744-WT-12</strain>
    </source>
</reference>
<name>A0A844G1X8_9BACT</name>
<dbReference type="EMBL" id="VUNS01000008">
    <property type="protein sequence ID" value="MST97163.1"/>
    <property type="molecule type" value="Genomic_DNA"/>
</dbReference>
<keyword evidence="2" id="KW-1185">Reference proteome</keyword>
<dbReference type="AlphaFoldDB" id="A0A844G1X8"/>
<gene>
    <name evidence="1" type="ORF">FYJ85_08915</name>
</gene>
<dbReference type="Proteomes" id="UP000435649">
    <property type="component" value="Unassembled WGS sequence"/>
</dbReference>
<dbReference type="SUPFAM" id="SSF52540">
    <property type="entry name" value="P-loop containing nucleoside triphosphate hydrolases"/>
    <property type="match status" value="1"/>
</dbReference>
<organism evidence="1 2">
    <name type="scientific">Victivallis lenta</name>
    <dbReference type="NCBI Taxonomy" id="2606640"/>
    <lineage>
        <taxon>Bacteria</taxon>
        <taxon>Pseudomonadati</taxon>
        <taxon>Lentisphaerota</taxon>
        <taxon>Lentisphaeria</taxon>
        <taxon>Victivallales</taxon>
        <taxon>Victivallaceae</taxon>
        <taxon>Victivallis</taxon>
    </lineage>
</organism>
<accession>A0A844G1X8</accession>
<proteinExistence type="predicted"/>
<dbReference type="Pfam" id="PF13481">
    <property type="entry name" value="AAA_25"/>
    <property type="match status" value="1"/>
</dbReference>
<dbReference type="InterPro" id="IPR027417">
    <property type="entry name" value="P-loop_NTPase"/>
</dbReference>
<sequence length="232" mass="25805">MHPILIRGEVTMLYAKEKTGKSALTYSIAARVAAGNSAASKMVVPEQWWAAKGKHKVLYLDFENKGNIGNNQTKFQDAYLPDAANCPDLLMKDMSGSDIDWTLPAHHQKLLDMIDDAQNSGTPGVDVDLLVIDTYSAFVHGETPQIPSNFRDLMNKLRSRNIAILIVHHVNHEGEAKGLKEKCQGLALSLKLTWTDVAQEDLEDPVTFEYGDDRCGISKKLKKPFQHACRIC</sequence>
<dbReference type="Gene3D" id="3.40.50.300">
    <property type="entry name" value="P-loop containing nucleotide triphosphate hydrolases"/>
    <property type="match status" value="1"/>
</dbReference>
<evidence type="ECO:0000313" key="2">
    <source>
        <dbReference type="Proteomes" id="UP000435649"/>
    </source>
</evidence>
<comment type="caution">
    <text evidence="1">The sequence shown here is derived from an EMBL/GenBank/DDBJ whole genome shotgun (WGS) entry which is preliminary data.</text>
</comment>
<protein>
    <submittedName>
        <fullName evidence="1">AAA family ATPase</fullName>
    </submittedName>
</protein>
<evidence type="ECO:0000313" key="1">
    <source>
        <dbReference type="EMBL" id="MST97163.1"/>
    </source>
</evidence>